<dbReference type="EMBL" id="QKYT01000013">
    <property type="protein sequence ID" value="RIA98661.1"/>
    <property type="molecule type" value="Genomic_DNA"/>
</dbReference>
<comment type="caution">
    <text evidence="1">The sequence shown here is derived from an EMBL/GenBank/DDBJ whole genome shotgun (WGS) entry which is preliminary data.</text>
</comment>
<evidence type="ECO:0000313" key="1">
    <source>
        <dbReference type="EMBL" id="RIA98661.1"/>
    </source>
</evidence>
<dbReference type="AlphaFoldDB" id="A0A397TU48"/>
<sequence length="133" mass="15736">MEKIHNITFIFKVLSFCKIFTNVFTAEEWLSYYQQLYVLVLLNQFISNIDPKIWLKSESNTNNAEAAHSLVNRGEKQLTLLLAILRKQFDKRCYKTIEIHNKSEVPYTHCDKSEIKRIQESITCKASYNQKKK</sequence>
<reference evidence="1 2" key="1">
    <citation type="submission" date="2018-06" db="EMBL/GenBank/DDBJ databases">
        <title>Comparative genomics reveals the genomic features of Rhizophagus irregularis, R. cerebriforme, R. diaphanum and Gigaspora rosea, and their symbiotic lifestyle signature.</title>
        <authorList>
            <person name="Morin E."/>
            <person name="San Clemente H."/>
            <person name="Chen E.C.H."/>
            <person name="De La Providencia I."/>
            <person name="Hainaut M."/>
            <person name="Kuo A."/>
            <person name="Kohler A."/>
            <person name="Murat C."/>
            <person name="Tang N."/>
            <person name="Roy S."/>
            <person name="Loubradou J."/>
            <person name="Henrissat B."/>
            <person name="Grigoriev I.V."/>
            <person name="Corradi N."/>
            <person name="Roux C."/>
            <person name="Martin F.M."/>
        </authorList>
    </citation>
    <scope>NUCLEOTIDE SEQUENCE [LARGE SCALE GENOMIC DNA]</scope>
    <source>
        <strain evidence="1 2">DAOM 227022</strain>
    </source>
</reference>
<evidence type="ECO:0000313" key="2">
    <source>
        <dbReference type="Proteomes" id="UP000265703"/>
    </source>
</evidence>
<organism evidence="1 2">
    <name type="scientific">Glomus cerebriforme</name>
    <dbReference type="NCBI Taxonomy" id="658196"/>
    <lineage>
        <taxon>Eukaryota</taxon>
        <taxon>Fungi</taxon>
        <taxon>Fungi incertae sedis</taxon>
        <taxon>Mucoromycota</taxon>
        <taxon>Glomeromycotina</taxon>
        <taxon>Glomeromycetes</taxon>
        <taxon>Glomerales</taxon>
        <taxon>Glomeraceae</taxon>
        <taxon>Glomus</taxon>
    </lineage>
</organism>
<dbReference type="Proteomes" id="UP000265703">
    <property type="component" value="Unassembled WGS sequence"/>
</dbReference>
<protein>
    <submittedName>
        <fullName evidence="1">Uncharacterized protein</fullName>
    </submittedName>
</protein>
<dbReference type="OrthoDB" id="2438873at2759"/>
<accession>A0A397TU48</accession>
<name>A0A397TU48_9GLOM</name>
<proteinExistence type="predicted"/>
<gene>
    <name evidence="1" type="ORF">C1645_731553</name>
</gene>
<keyword evidence="2" id="KW-1185">Reference proteome</keyword>